<keyword evidence="2" id="KW-0808">Transferase</keyword>
<keyword evidence="3" id="KW-1185">Reference proteome</keyword>
<evidence type="ECO:0000313" key="2">
    <source>
        <dbReference type="EMBL" id="GER35006.1"/>
    </source>
</evidence>
<sequence>VPNLIHLKFPISFQNAAPSLKSSPPRNFPQILPAVPISSEFRPYTATPLGPSRYSSVAHQSSVDRCSSVGRCSSVQSRSSSSPVVDSHGRTSRPSLAAPPTSVALLRPRCTSVVAAPPSSLILHSRCHLGSSRQAKKWTQAGRAAIVHPPDLTYRLLRTQRMEKYEPIEQILFKIRSCLKKL</sequence>
<feature type="compositionally biased region" description="Low complexity" evidence="1">
    <location>
        <begin position="73"/>
        <end position="86"/>
    </location>
</feature>
<keyword evidence="2" id="KW-0418">Kinase</keyword>
<reference evidence="3" key="1">
    <citation type="journal article" date="2019" name="Curr. Biol.">
        <title>Genome Sequence of Striga asiatica Provides Insight into the Evolution of Plant Parasitism.</title>
        <authorList>
            <person name="Yoshida S."/>
            <person name="Kim S."/>
            <person name="Wafula E.K."/>
            <person name="Tanskanen J."/>
            <person name="Kim Y.M."/>
            <person name="Honaas L."/>
            <person name="Yang Z."/>
            <person name="Spallek T."/>
            <person name="Conn C.E."/>
            <person name="Ichihashi Y."/>
            <person name="Cheong K."/>
            <person name="Cui S."/>
            <person name="Der J.P."/>
            <person name="Gundlach H."/>
            <person name="Jiao Y."/>
            <person name="Hori C."/>
            <person name="Ishida J.K."/>
            <person name="Kasahara H."/>
            <person name="Kiba T."/>
            <person name="Kim M.S."/>
            <person name="Koo N."/>
            <person name="Laohavisit A."/>
            <person name="Lee Y.H."/>
            <person name="Lumba S."/>
            <person name="McCourt P."/>
            <person name="Mortimer J.C."/>
            <person name="Mutuku J.M."/>
            <person name="Nomura T."/>
            <person name="Sasaki-Sekimoto Y."/>
            <person name="Seto Y."/>
            <person name="Wang Y."/>
            <person name="Wakatake T."/>
            <person name="Sakakibara H."/>
            <person name="Demura T."/>
            <person name="Yamaguchi S."/>
            <person name="Yoneyama K."/>
            <person name="Manabe R.I."/>
            <person name="Nelson D.C."/>
            <person name="Schulman A.H."/>
            <person name="Timko M.P."/>
            <person name="dePamphilis C.W."/>
            <person name="Choi D."/>
            <person name="Shirasu K."/>
        </authorList>
    </citation>
    <scope>NUCLEOTIDE SEQUENCE [LARGE SCALE GENOMIC DNA]</scope>
    <source>
        <strain evidence="3">cv. UVA1</strain>
    </source>
</reference>
<accession>A0A5A7PQR0</accession>
<name>A0A5A7PQR0_STRAF</name>
<feature type="non-terminal residue" evidence="2">
    <location>
        <position position="1"/>
    </location>
</feature>
<dbReference type="GO" id="GO:0016301">
    <property type="term" value="F:kinase activity"/>
    <property type="evidence" value="ECO:0007669"/>
    <property type="project" value="UniProtKB-KW"/>
</dbReference>
<gene>
    <name evidence="2" type="ORF">STAS_11263</name>
</gene>
<organism evidence="2 3">
    <name type="scientific">Striga asiatica</name>
    <name type="common">Asiatic witchweed</name>
    <name type="synonym">Buchnera asiatica</name>
    <dbReference type="NCBI Taxonomy" id="4170"/>
    <lineage>
        <taxon>Eukaryota</taxon>
        <taxon>Viridiplantae</taxon>
        <taxon>Streptophyta</taxon>
        <taxon>Embryophyta</taxon>
        <taxon>Tracheophyta</taxon>
        <taxon>Spermatophyta</taxon>
        <taxon>Magnoliopsida</taxon>
        <taxon>eudicotyledons</taxon>
        <taxon>Gunneridae</taxon>
        <taxon>Pentapetalae</taxon>
        <taxon>asterids</taxon>
        <taxon>lamiids</taxon>
        <taxon>Lamiales</taxon>
        <taxon>Orobanchaceae</taxon>
        <taxon>Buchnereae</taxon>
        <taxon>Striga</taxon>
    </lineage>
</organism>
<proteinExistence type="predicted"/>
<comment type="caution">
    <text evidence="2">The sequence shown here is derived from an EMBL/GenBank/DDBJ whole genome shotgun (WGS) entry which is preliminary data.</text>
</comment>
<dbReference type="AlphaFoldDB" id="A0A5A7PQR0"/>
<dbReference type="EMBL" id="BKCP01004960">
    <property type="protein sequence ID" value="GER35006.1"/>
    <property type="molecule type" value="Genomic_DNA"/>
</dbReference>
<feature type="region of interest" description="Disordered" evidence="1">
    <location>
        <begin position="73"/>
        <end position="98"/>
    </location>
</feature>
<protein>
    <submittedName>
        <fullName evidence="2">Protein kinase activator Bem1</fullName>
    </submittedName>
</protein>
<evidence type="ECO:0000313" key="3">
    <source>
        <dbReference type="Proteomes" id="UP000325081"/>
    </source>
</evidence>
<dbReference type="Proteomes" id="UP000325081">
    <property type="component" value="Unassembled WGS sequence"/>
</dbReference>
<evidence type="ECO:0000256" key="1">
    <source>
        <dbReference type="SAM" id="MobiDB-lite"/>
    </source>
</evidence>